<dbReference type="Pfam" id="PF00072">
    <property type="entry name" value="Response_reg"/>
    <property type="match status" value="1"/>
</dbReference>
<evidence type="ECO:0000313" key="9">
    <source>
        <dbReference type="EMBL" id="OGG02067.1"/>
    </source>
</evidence>
<dbReference type="AlphaFoldDB" id="A0A1F5YQ05"/>
<dbReference type="Pfam" id="PF00158">
    <property type="entry name" value="Sigma54_activat"/>
    <property type="match status" value="1"/>
</dbReference>
<dbReference type="PROSITE" id="PS00676">
    <property type="entry name" value="SIGMA54_INTERACT_2"/>
    <property type="match status" value="1"/>
</dbReference>
<evidence type="ECO:0000256" key="1">
    <source>
        <dbReference type="ARBA" id="ARBA00022741"/>
    </source>
</evidence>
<dbReference type="GO" id="GO:0006355">
    <property type="term" value="P:regulation of DNA-templated transcription"/>
    <property type="evidence" value="ECO:0007669"/>
    <property type="project" value="InterPro"/>
</dbReference>
<protein>
    <recommendedName>
        <fullName evidence="11">Fis family transcriptional regulator</fullName>
    </recommendedName>
</protein>
<name>A0A1F5YQ05_9BACT</name>
<dbReference type="InterPro" id="IPR002078">
    <property type="entry name" value="Sigma_54_int"/>
</dbReference>
<dbReference type="PROSITE" id="PS00675">
    <property type="entry name" value="SIGMA54_INTERACT_1"/>
    <property type="match status" value="1"/>
</dbReference>
<dbReference type="Proteomes" id="UP000179129">
    <property type="component" value="Unassembled WGS sequence"/>
</dbReference>
<evidence type="ECO:0000256" key="5">
    <source>
        <dbReference type="ARBA" id="ARBA00023163"/>
    </source>
</evidence>
<dbReference type="SUPFAM" id="SSF46689">
    <property type="entry name" value="Homeodomain-like"/>
    <property type="match status" value="1"/>
</dbReference>
<dbReference type="PROSITE" id="PS50110">
    <property type="entry name" value="RESPONSE_REGULATORY"/>
    <property type="match status" value="1"/>
</dbReference>
<dbReference type="GO" id="GO:0005524">
    <property type="term" value="F:ATP binding"/>
    <property type="evidence" value="ECO:0007669"/>
    <property type="project" value="UniProtKB-KW"/>
</dbReference>
<dbReference type="InterPro" id="IPR025662">
    <property type="entry name" value="Sigma_54_int_dom_ATP-bd_1"/>
</dbReference>
<accession>A0A1F5YQ05</accession>
<dbReference type="STRING" id="1817867.A3F83_10970"/>
<keyword evidence="2" id="KW-0067">ATP-binding</keyword>
<dbReference type="SMART" id="SM00382">
    <property type="entry name" value="AAA"/>
    <property type="match status" value="1"/>
</dbReference>
<gene>
    <name evidence="9" type="ORF">A3F83_10970</name>
</gene>
<evidence type="ECO:0000256" key="3">
    <source>
        <dbReference type="ARBA" id="ARBA00023015"/>
    </source>
</evidence>
<keyword evidence="1" id="KW-0547">Nucleotide-binding</keyword>
<dbReference type="InterPro" id="IPR025944">
    <property type="entry name" value="Sigma_54_int_dom_CS"/>
</dbReference>
<dbReference type="Gene3D" id="1.10.8.60">
    <property type="match status" value="1"/>
</dbReference>
<comment type="caution">
    <text evidence="9">The sequence shown here is derived from an EMBL/GenBank/DDBJ whole genome shotgun (WGS) entry which is preliminary data.</text>
</comment>
<dbReference type="InterPro" id="IPR002197">
    <property type="entry name" value="HTH_Fis"/>
</dbReference>
<dbReference type="Pfam" id="PF25601">
    <property type="entry name" value="AAA_lid_14"/>
    <property type="match status" value="1"/>
</dbReference>
<keyword evidence="6" id="KW-0597">Phosphoprotein</keyword>
<evidence type="ECO:0000256" key="6">
    <source>
        <dbReference type="PROSITE-ProRule" id="PRU00169"/>
    </source>
</evidence>
<evidence type="ECO:0008006" key="11">
    <source>
        <dbReference type="Google" id="ProtNLM"/>
    </source>
</evidence>
<dbReference type="InterPro" id="IPR058031">
    <property type="entry name" value="AAA_lid_NorR"/>
</dbReference>
<dbReference type="InterPro" id="IPR027417">
    <property type="entry name" value="P-loop_NTPase"/>
</dbReference>
<keyword evidence="3" id="KW-0805">Transcription regulation</keyword>
<dbReference type="PANTHER" id="PTHR32071">
    <property type="entry name" value="TRANSCRIPTIONAL REGULATORY PROTEIN"/>
    <property type="match status" value="1"/>
</dbReference>
<feature type="modified residue" description="4-aspartylphosphate" evidence="6">
    <location>
        <position position="53"/>
    </location>
</feature>
<dbReference type="CDD" id="cd00009">
    <property type="entry name" value="AAA"/>
    <property type="match status" value="1"/>
</dbReference>
<dbReference type="FunFam" id="3.40.50.300:FF:000006">
    <property type="entry name" value="DNA-binding transcriptional regulator NtrC"/>
    <property type="match status" value="1"/>
</dbReference>
<dbReference type="InterPro" id="IPR011006">
    <property type="entry name" value="CheY-like_superfamily"/>
</dbReference>
<dbReference type="Pfam" id="PF02954">
    <property type="entry name" value="HTH_8"/>
    <property type="match status" value="1"/>
</dbReference>
<dbReference type="InterPro" id="IPR001789">
    <property type="entry name" value="Sig_transdc_resp-reg_receiver"/>
</dbReference>
<dbReference type="SUPFAM" id="SSF52172">
    <property type="entry name" value="CheY-like"/>
    <property type="match status" value="1"/>
</dbReference>
<dbReference type="EMBL" id="MFIX01000198">
    <property type="protein sequence ID" value="OGG02067.1"/>
    <property type="molecule type" value="Genomic_DNA"/>
</dbReference>
<dbReference type="GO" id="GO:0043565">
    <property type="term" value="F:sequence-specific DNA binding"/>
    <property type="evidence" value="ECO:0007669"/>
    <property type="project" value="InterPro"/>
</dbReference>
<dbReference type="InterPro" id="IPR003593">
    <property type="entry name" value="AAA+_ATPase"/>
</dbReference>
<evidence type="ECO:0000259" key="8">
    <source>
        <dbReference type="PROSITE" id="PS50110"/>
    </source>
</evidence>
<dbReference type="SUPFAM" id="SSF52540">
    <property type="entry name" value="P-loop containing nucleoside triphosphate hydrolases"/>
    <property type="match status" value="1"/>
</dbReference>
<dbReference type="InterPro" id="IPR009057">
    <property type="entry name" value="Homeodomain-like_sf"/>
</dbReference>
<sequence length="445" mass="49880">MNKVVIIDNEESMLTTLEVLFSSKGYAVRTANGGREGLKLLEDGDLPDLLITDIKMPDLDGIEVLRSVKKIDPHLPVVLMTAHADKRKAISAVNEGAHYFLEKPFENRHLLKICSEALEFSRAERKYSQRRRELSQKEEHGILVGEAPQFKKAMELAARAAVTESTILLQGESGTGKELVARYIYSQSHRRDRPFVPVNCGALTETLLESELFGHVKGSFTGALANREGLFKSASGGTIFLDEVGETSLAFQVKLLRVLQEKTITPVGSNEPVSVDVRVIAATNRDLEAEVEAGRFRRDLFFRLHVIPIILPPLRERVEDIPLLIDCILNRRGESKGHKGWFTQNALDRLLAYSWPGNVRELENVIEHLTVICPEGRINEEDLPEKIRTPAVEPFVSARPKATPTLEAMETAYINWVMEQVEGSKKEAARILGIDPSTLYRKLTR</sequence>
<dbReference type="Gene3D" id="3.40.50.300">
    <property type="entry name" value="P-loop containing nucleotide triphosphate hydrolases"/>
    <property type="match status" value="1"/>
</dbReference>
<dbReference type="PROSITE" id="PS50045">
    <property type="entry name" value="SIGMA54_INTERACT_4"/>
    <property type="match status" value="1"/>
</dbReference>
<evidence type="ECO:0000259" key="7">
    <source>
        <dbReference type="PROSITE" id="PS50045"/>
    </source>
</evidence>
<dbReference type="Gene3D" id="1.10.10.60">
    <property type="entry name" value="Homeodomain-like"/>
    <property type="match status" value="1"/>
</dbReference>
<dbReference type="InterPro" id="IPR025943">
    <property type="entry name" value="Sigma_54_int_dom_ATP-bd_2"/>
</dbReference>
<reference evidence="9 10" key="1">
    <citation type="journal article" date="2016" name="Nat. Commun.">
        <title>Thousands of microbial genomes shed light on interconnected biogeochemical processes in an aquifer system.</title>
        <authorList>
            <person name="Anantharaman K."/>
            <person name="Brown C.T."/>
            <person name="Hug L.A."/>
            <person name="Sharon I."/>
            <person name="Castelle C.J."/>
            <person name="Probst A.J."/>
            <person name="Thomas B.C."/>
            <person name="Singh A."/>
            <person name="Wilkins M.J."/>
            <person name="Karaoz U."/>
            <person name="Brodie E.L."/>
            <person name="Williams K.H."/>
            <person name="Hubbard S.S."/>
            <person name="Banfield J.F."/>
        </authorList>
    </citation>
    <scope>NUCLEOTIDE SEQUENCE [LARGE SCALE GENOMIC DNA]</scope>
</reference>
<feature type="domain" description="Sigma-54 factor interaction" evidence="7">
    <location>
        <begin position="143"/>
        <end position="371"/>
    </location>
</feature>
<dbReference type="SMART" id="SM00448">
    <property type="entry name" value="REC"/>
    <property type="match status" value="1"/>
</dbReference>
<proteinExistence type="predicted"/>
<organism evidence="9 10">
    <name type="scientific">Candidatus Glassbacteria bacterium RIFCSPLOWO2_12_FULL_58_11</name>
    <dbReference type="NCBI Taxonomy" id="1817867"/>
    <lineage>
        <taxon>Bacteria</taxon>
        <taxon>Candidatus Glassiibacteriota</taxon>
    </lineage>
</organism>
<evidence type="ECO:0000256" key="2">
    <source>
        <dbReference type="ARBA" id="ARBA00022840"/>
    </source>
</evidence>
<evidence type="ECO:0000313" key="10">
    <source>
        <dbReference type="Proteomes" id="UP000179129"/>
    </source>
</evidence>
<keyword evidence="4" id="KW-0238">DNA-binding</keyword>
<dbReference type="PROSITE" id="PS00688">
    <property type="entry name" value="SIGMA54_INTERACT_3"/>
    <property type="match status" value="1"/>
</dbReference>
<dbReference type="Gene3D" id="3.40.50.2300">
    <property type="match status" value="1"/>
</dbReference>
<dbReference type="PRINTS" id="PR01590">
    <property type="entry name" value="HTHFIS"/>
</dbReference>
<feature type="domain" description="Response regulatory" evidence="8">
    <location>
        <begin position="3"/>
        <end position="118"/>
    </location>
</feature>
<dbReference type="GO" id="GO:0000160">
    <property type="term" value="P:phosphorelay signal transduction system"/>
    <property type="evidence" value="ECO:0007669"/>
    <property type="project" value="InterPro"/>
</dbReference>
<evidence type="ECO:0000256" key="4">
    <source>
        <dbReference type="ARBA" id="ARBA00023125"/>
    </source>
</evidence>
<keyword evidence="5" id="KW-0804">Transcription</keyword>